<protein>
    <submittedName>
        <fullName evidence="2">Transposase</fullName>
    </submittedName>
</protein>
<accession>A0A6L9QH56</accession>
<gene>
    <name evidence="2" type="ORF">G3I70_20025</name>
</gene>
<evidence type="ECO:0000259" key="1">
    <source>
        <dbReference type="Pfam" id="PF13358"/>
    </source>
</evidence>
<dbReference type="GO" id="GO:0003676">
    <property type="term" value="F:nucleic acid binding"/>
    <property type="evidence" value="ECO:0007669"/>
    <property type="project" value="InterPro"/>
</dbReference>
<dbReference type="EMBL" id="JAAGLI010000510">
    <property type="protein sequence ID" value="NEA24757.1"/>
    <property type="molecule type" value="Genomic_DNA"/>
</dbReference>
<comment type="caution">
    <text evidence="2">The sequence shown here is derived from an EMBL/GenBank/DDBJ whole genome shotgun (WGS) entry which is preliminary data.</text>
</comment>
<dbReference type="Proteomes" id="UP000475532">
    <property type="component" value="Unassembled WGS sequence"/>
</dbReference>
<evidence type="ECO:0000313" key="2">
    <source>
        <dbReference type="EMBL" id="NEA24757.1"/>
    </source>
</evidence>
<evidence type="ECO:0000313" key="3">
    <source>
        <dbReference type="Proteomes" id="UP000475532"/>
    </source>
</evidence>
<name>A0A6L9QH56_9ACTN</name>
<dbReference type="Pfam" id="PF13358">
    <property type="entry name" value="DDE_3"/>
    <property type="match status" value="1"/>
</dbReference>
<sequence length="206" mass="23170">MASGGVADGGNTAGDLGAWICFEDEAGQGLRPPKGKTWGRRGHPPVVRVTSRGTHRISLAALLAIKPGEQPRLIYRAHAYRGRKDERRGFDEGDYIRLLDAAHQQLGGPIVVVWDNLNTHRSARMRRYLANRDWLTVFHLPPHAPELNPVEGVWSHLKRSLANLTKHTIDQLMRLIKTRLKRIQHRPTLLNGLLAHAHLPISNPNY</sequence>
<organism evidence="2 3">
    <name type="scientific">Actinomadura bangladeshensis</name>
    <dbReference type="NCBI Taxonomy" id="453573"/>
    <lineage>
        <taxon>Bacteria</taxon>
        <taxon>Bacillati</taxon>
        <taxon>Actinomycetota</taxon>
        <taxon>Actinomycetes</taxon>
        <taxon>Streptosporangiales</taxon>
        <taxon>Thermomonosporaceae</taxon>
        <taxon>Actinomadura</taxon>
    </lineage>
</organism>
<reference evidence="2 3" key="1">
    <citation type="submission" date="2020-01" db="EMBL/GenBank/DDBJ databases">
        <title>Insect and environment-associated Actinomycetes.</title>
        <authorList>
            <person name="Currrie C."/>
            <person name="Chevrette M."/>
            <person name="Carlson C."/>
            <person name="Stubbendieck R."/>
            <person name="Wendt-Pienkowski E."/>
        </authorList>
    </citation>
    <scope>NUCLEOTIDE SEQUENCE [LARGE SCALE GENOMIC DNA]</scope>
    <source>
        <strain evidence="2 3">SID10258</strain>
    </source>
</reference>
<feature type="domain" description="Tc1-like transposase DDE" evidence="1">
    <location>
        <begin position="21"/>
        <end position="166"/>
    </location>
</feature>
<proteinExistence type="predicted"/>
<dbReference type="InterPro" id="IPR036397">
    <property type="entry name" value="RNaseH_sf"/>
</dbReference>
<dbReference type="Gene3D" id="3.30.420.10">
    <property type="entry name" value="Ribonuclease H-like superfamily/Ribonuclease H"/>
    <property type="match status" value="1"/>
</dbReference>
<dbReference type="InterPro" id="IPR038717">
    <property type="entry name" value="Tc1-like_DDE_dom"/>
</dbReference>
<dbReference type="AlphaFoldDB" id="A0A6L9QH56"/>